<feature type="domain" description="FYVE-type" evidence="29">
    <location>
        <begin position="89"/>
        <end position="146"/>
    </location>
</feature>
<gene>
    <name evidence="31" type="primary">Rph3a</name>
    <name evidence="31" type="ORF">BURBIS_R11013</name>
</gene>
<evidence type="ECO:0000313" key="32">
    <source>
        <dbReference type="Proteomes" id="UP000574691"/>
    </source>
</evidence>
<dbReference type="GO" id="GO:0006887">
    <property type="term" value="P:exocytosis"/>
    <property type="evidence" value="ECO:0007669"/>
    <property type="project" value="TreeGrafter"/>
</dbReference>
<evidence type="ECO:0000256" key="1">
    <source>
        <dbReference type="ARBA" id="ARBA00004170"/>
    </source>
</evidence>
<dbReference type="PROSITE" id="PS50178">
    <property type="entry name" value="ZF_FYVE"/>
    <property type="match status" value="1"/>
</dbReference>
<dbReference type="FunFam" id="2.60.40.150:FF:000032">
    <property type="entry name" value="Double c2-like domain-containing"/>
    <property type="match status" value="1"/>
</dbReference>
<evidence type="ECO:0000313" key="31">
    <source>
        <dbReference type="EMBL" id="NWQ85033.1"/>
    </source>
</evidence>
<dbReference type="PROSITE" id="PS50004">
    <property type="entry name" value="C2"/>
    <property type="match status" value="2"/>
</dbReference>
<dbReference type="PRINTS" id="PR00399">
    <property type="entry name" value="SYNAPTOTAGMN"/>
</dbReference>
<evidence type="ECO:0000256" key="17">
    <source>
        <dbReference type="ARBA" id="ARBA00023136"/>
    </source>
</evidence>
<evidence type="ECO:0000256" key="5">
    <source>
        <dbReference type="ARBA" id="ARBA00022475"/>
    </source>
</evidence>
<dbReference type="SUPFAM" id="SSF57903">
    <property type="entry name" value="FYVE/PHD zinc finger"/>
    <property type="match status" value="1"/>
</dbReference>
<feature type="region of interest" description="Disordered" evidence="27">
    <location>
        <begin position="24"/>
        <end position="48"/>
    </location>
</feature>
<dbReference type="CDD" id="cd15762">
    <property type="entry name" value="FYVE_RP3A"/>
    <property type="match status" value="1"/>
</dbReference>
<evidence type="ECO:0000256" key="4">
    <source>
        <dbReference type="ARBA" id="ARBA00022448"/>
    </source>
</evidence>
<dbReference type="GO" id="GO:0008289">
    <property type="term" value="F:lipid binding"/>
    <property type="evidence" value="ECO:0007669"/>
    <property type="project" value="UniProtKB-KW"/>
</dbReference>
<dbReference type="PROSITE" id="PS50916">
    <property type="entry name" value="RABBD"/>
    <property type="match status" value="1"/>
</dbReference>
<feature type="compositionally biased region" description="Acidic residues" evidence="27">
    <location>
        <begin position="354"/>
        <end position="368"/>
    </location>
</feature>
<dbReference type="GO" id="GO:0031267">
    <property type="term" value="F:small GTPase binding"/>
    <property type="evidence" value="ECO:0007669"/>
    <property type="project" value="InterPro"/>
</dbReference>
<evidence type="ECO:0000256" key="10">
    <source>
        <dbReference type="ARBA" id="ARBA00022771"/>
    </source>
</evidence>
<dbReference type="InterPro" id="IPR035892">
    <property type="entry name" value="C2_domain_sf"/>
</dbReference>
<dbReference type="PANTHER" id="PTHR45729">
    <property type="entry name" value="RABPHILIN, ISOFORM A"/>
    <property type="match status" value="1"/>
</dbReference>
<feature type="non-terminal residue" evidence="31">
    <location>
        <position position="704"/>
    </location>
</feature>
<keyword evidence="19" id="KW-0966">Cell projection</keyword>
<dbReference type="InterPro" id="IPR010911">
    <property type="entry name" value="Rab_BD"/>
</dbReference>
<accession>A0A7K4SH03</accession>
<feature type="domain" description="C2" evidence="28">
    <location>
        <begin position="371"/>
        <end position="526"/>
    </location>
</feature>
<dbReference type="GO" id="GO:0045211">
    <property type="term" value="C:postsynaptic membrane"/>
    <property type="evidence" value="ECO:0007669"/>
    <property type="project" value="UniProtKB-SubCell"/>
</dbReference>
<evidence type="ECO:0000256" key="18">
    <source>
        <dbReference type="ARBA" id="ARBA00023257"/>
    </source>
</evidence>
<evidence type="ECO:0000256" key="11">
    <source>
        <dbReference type="ARBA" id="ARBA00022833"/>
    </source>
</evidence>
<evidence type="ECO:0000256" key="27">
    <source>
        <dbReference type="SAM" id="MobiDB-lite"/>
    </source>
</evidence>
<dbReference type="PANTHER" id="PTHR45729:SF3">
    <property type="entry name" value="RABPHILIN-3A"/>
    <property type="match status" value="1"/>
</dbReference>
<feature type="region of interest" description="Disordered" evidence="27">
    <location>
        <begin position="166"/>
        <end position="205"/>
    </location>
</feature>
<keyword evidence="20" id="KW-0968">Cytoplasmic vesicle</keyword>
<feature type="domain" description="RabBD" evidence="30">
    <location>
        <begin position="41"/>
        <end position="158"/>
    </location>
</feature>
<dbReference type="GO" id="GO:0017158">
    <property type="term" value="P:regulation of calcium ion-dependent exocytosis"/>
    <property type="evidence" value="ECO:0007669"/>
    <property type="project" value="TreeGrafter"/>
</dbReference>
<evidence type="ECO:0000256" key="26">
    <source>
        <dbReference type="PROSITE-ProRule" id="PRU00091"/>
    </source>
</evidence>
<evidence type="ECO:0000256" key="19">
    <source>
        <dbReference type="ARBA" id="ARBA00023273"/>
    </source>
</evidence>
<keyword evidence="9" id="KW-0677">Repeat</keyword>
<dbReference type="Gene3D" id="2.60.40.150">
    <property type="entry name" value="C2 domain"/>
    <property type="match status" value="2"/>
</dbReference>
<keyword evidence="10 26" id="KW-0863">Zinc-finger</keyword>
<evidence type="ECO:0000256" key="20">
    <source>
        <dbReference type="ARBA" id="ARBA00023329"/>
    </source>
</evidence>
<keyword evidence="17" id="KW-0472">Membrane</keyword>
<comment type="function">
    <text evidence="22">Plays an essential role in docking and fusion steps of regulated exocytosis. At the presynaptic level, RPH3A is recruited by RAB3A to the synaptic vesicle membrane in a GTP-dependent manner where it modulates synaptic vesicle trafficking and calcium-triggered neurotransmitter release. In the post-synaptic compartment, forms a ternary complex with GRIN2A and DLG4 and regulates NMDA receptor stability. Also plays a role in the exocytosis of arginine vasopressin hormone.</text>
</comment>
<keyword evidence="6" id="KW-0488">Methylation</keyword>
<organism evidence="31 32">
    <name type="scientific">Burhinus bistriatus</name>
    <dbReference type="NCBI Taxonomy" id="240201"/>
    <lineage>
        <taxon>Eukaryota</taxon>
        <taxon>Metazoa</taxon>
        <taxon>Chordata</taxon>
        <taxon>Craniata</taxon>
        <taxon>Vertebrata</taxon>
        <taxon>Euteleostomi</taxon>
        <taxon>Archelosauria</taxon>
        <taxon>Archosauria</taxon>
        <taxon>Dinosauria</taxon>
        <taxon>Saurischia</taxon>
        <taxon>Theropoda</taxon>
        <taxon>Coelurosauria</taxon>
        <taxon>Aves</taxon>
        <taxon>Neognathae</taxon>
        <taxon>Neoaves</taxon>
        <taxon>Charadriiformes</taxon>
        <taxon>Burhinidae</taxon>
        <taxon>Burhinus</taxon>
    </lineage>
</organism>
<dbReference type="InterPro" id="IPR011011">
    <property type="entry name" value="Znf_FYVE_PHD"/>
</dbReference>
<protein>
    <recommendedName>
        <fullName evidence="24">Rabphilin-3A</fullName>
    </recommendedName>
    <alternativeName>
        <fullName evidence="25">Exophilin-1</fullName>
    </alternativeName>
</protein>
<keyword evidence="15" id="KW-0770">Synapse</keyword>
<dbReference type="FunFam" id="2.60.40.150:FF:000023">
    <property type="entry name" value="Double C2-like domain-containing protein"/>
    <property type="match status" value="1"/>
</dbReference>
<evidence type="ECO:0000259" key="29">
    <source>
        <dbReference type="PROSITE" id="PS50178"/>
    </source>
</evidence>
<evidence type="ECO:0000256" key="2">
    <source>
        <dbReference type="ARBA" id="ARBA00004432"/>
    </source>
</evidence>
<keyword evidence="13" id="KW-0832">Ubl conjugation</keyword>
<dbReference type="InterPro" id="IPR043566">
    <property type="entry name" value="Rabphilin/DOC2/Noc2"/>
</dbReference>
<dbReference type="Gene3D" id="3.30.40.10">
    <property type="entry name" value="Zinc/RING finger domain, C3HC4 (zinc finger)"/>
    <property type="match status" value="1"/>
</dbReference>
<evidence type="ECO:0000256" key="15">
    <source>
        <dbReference type="ARBA" id="ARBA00023018"/>
    </source>
</evidence>
<dbReference type="InterPro" id="IPR000008">
    <property type="entry name" value="C2_dom"/>
</dbReference>
<dbReference type="PRINTS" id="PR00360">
    <property type="entry name" value="C2DOMAIN"/>
</dbReference>
<dbReference type="CDD" id="cd04035">
    <property type="entry name" value="C2A_Rabphilin_Doc2"/>
    <property type="match status" value="1"/>
</dbReference>
<evidence type="ECO:0000256" key="12">
    <source>
        <dbReference type="ARBA" id="ARBA00022837"/>
    </source>
</evidence>
<evidence type="ECO:0000259" key="30">
    <source>
        <dbReference type="PROSITE" id="PS50916"/>
    </source>
</evidence>
<feature type="compositionally biased region" description="Low complexity" evidence="27">
    <location>
        <begin position="175"/>
        <end position="188"/>
    </location>
</feature>
<evidence type="ECO:0000259" key="28">
    <source>
        <dbReference type="PROSITE" id="PS50004"/>
    </source>
</evidence>
<feature type="non-terminal residue" evidence="31">
    <location>
        <position position="1"/>
    </location>
</feature>
<feature type="compositionally biased region" description="Pro residues" evidence="27">
    <location>
        <begin position="330"/>
        <end position="346"/>
    </location>
</feature>
<keyword evidence="16" id="KW-0446">Lipid-binding</keyword>
<dbReference type="InterPro" id="IPR013083">
    <property type="entry name" value="Znf_RING/FYVE/PHD"/>
</dbReference>
<dbReference type="GO" id="GO:0008270">
    <property type="term" value="F:zinc ion binding"/>
    <property type="evidence" value="ECO:0007669"/>
    <property type="project" value="UniProtKB-KW"/>
</dbReference>
<evidence type="ECO:0000256" key="8">
    <source>
        <dbReference type="ARBA" id="ARBA00022723"/>
    </source>
</evidence>
<evidence type="ECO:0000256" key="21">
    <source>
        <dbReference type="ARBA" id="ARBA00034100"/>
    </source>
</evidence>
<keyword evidence="12" id="KW-0106">Calcium</keyword>
<evidence type="ECO:0000256" key="13">
    <source>
        <dbReference type="ARBA" id="ARBA00022843"/>
    </source>
</evidence>
<dbReference type="GO" id="GO:0043197">
    <property type="term" value="C:dendritic spine"/>
    <property type="evidence" value="ECO:0007669"/>
    <property type="project" value="UniProtKB-SubCell"/>
</dbReference>
<dbReference type="InterPro" id="IPR041282">
    <property type="entry name" value="FYVE_2"/>
</dbReference>
<dbReference type="AlphaFoldDB" id="A0A7K4SH03"/>
<dbReference type="SUPFAM" id="SSF49562">
    <property type="entry name" value="C2 domain (Calcium/lipid-binding domain, CaLB)"/>
    <property type="match status" value="2"/>
</dbReference>
<keyword evidence="7" id="KW-0597">Phosphoprotein</keyword>
<comment type="subcellular location">
    <subcellularLocation>
        <location evidence="3">Cell projection</location>
        <location evidence="3">Dendritic spine</location>
    </subcellularLocation>
    <subcellularLocation>
        <location evidence="2">Cytoplasmic vesicle</location>
        <location evidence="2">Secretory vesicle</location>
        <location evidence="2">Synaptic vesicle membrane</location>
    </subcellularLocation>
    <subcellularLocation>
        <location evidence="1">Membrane</location>
        <topology evidence="1">Peripheral membrane protein</topology>
    </subcellularLocation>
    <subcellularLocation>
        <location evidence="21">Postsynaptic cell membrane</location>
    </subcellularLocation>
</comment>
<keyword evidence="14" id="KW-0653">Protein transport</keyword>
<feature type="region of interest" description="Disordered" evidence="27">
    <location>
        <begin position="276"/>
        <end position="369"/>
    </location>
</feature>
<keyword evidence="8" id="KW-0479">Metal-binding</keyword>
<dbReference type="EMBL" id="VYXH01000021">
    <property type="protein sequence ID" value="NWQ85033.1"/>
    <property type="molecule type" value="Genomic_DNA"/>
</dbReference>
<dbReference type="InterPro" id="IPR017455">
    <property type="entry name" value="Znf_FYVE-rel"/>
</dbReference>
<comment type="subunit">
    <text evidence="23">Interacts with RAB3B, RAB3C, RAB3D, RAB8A, RAB27A and RAB27B. Interacts with RAB3A; this interaction recruits RPH3A to synaptic vesicules. Interacts (via C2B domain) with SNAP25. Interacts with deubiquitinating enzyme CAND1; this interaction results in the deubiquitination of RPH3A. Interacts with GRIN2A and DLG4; this ternary complex regulates NMDA receptor composition at postsynaptic membranes. Interacts with SNCA.</text>
</comment>
<dbReference type="InterPro" id="IPR047022">
    <property type="entry name" value="Rabphilin_Doc2_C2A"/>
</dbReference>
<evidence type="ECO:0000256" key="16">
    <source>
        <dbReference type="ARBA" id="ARBA00023121"/>
    </source>
</evidence>
<feature type="compositionally biased region" description="Basic and acidic residues" evidence="27">
    <location>
        <begin position="37"/>
        <end position="46"/>
    </location>
</feature>
<sequence>MTDAVVGGSSDRWMCPSDRTMSLRARLPPGWAARGGQPDRQRKSEELTDEEKEIINRVIARAEKMEEMEQERIGRLMTRLEDMRRSVLGDGVNRCILCGEQLGPRGSACVVCEDCKKNVCTKCGVETTNSRPHAIWLCKICSEQREVWKRSGAWFFKGLPKQVLPQPMPVSKNKAPQAPSEPSLSEPPAQDPKLPSRAPTRGRCQLGEEDGGVMGIAVLLAGSFTFQLTPVPGGNHVGPPCSTSPASPSSAGGLAWHGVPLVKCCLLQPGLRRSPHHLQGAGGQSVLGANRVPLTASPPLGPPEPGRAAAREERGGGYAVPPAREERPARQPPTLPQPPAIPPAPAAPLRQPPQEEEEEDANSYDSDEGTTLGALEFSLLYDQENSSLHCTLIKAKVSGPLFFPFFHRFKSGWLPAPPGLKPMDSNGLADPYVKLHLLPGASKSNKLRTKTLRNTRNPVWNETLVYHGITDEDMQRKTLRQAEELGYPAVWISVCDEDKFGHNEFIGETRVSLKKLKANQKKNFNICLERVIPVSFCEILRVLISGRFLLQVDRGGDVEERGKILVSLMYSTQQGGLIVGIVRCVHLAAMDANGYSDPFVKLWLKPDMGKKAKHKTQIKKKTLNPEFNEEFFYDIKHSDLAKKSLDISVWDYDIGKSNDYIGGCQLGITAKGERLKHWYECLKNKDKKIERWHTLQNENHVASD</sequence>
<feature type="domain" description="C2" evidence="28">
    <location>
        <begin position="560"/>
        <end position="693"/>
    </location>
</feature>
<dbReference type="FunFam" id="3.30.40.10:FF:000182">
    <property type="entry name" value="rabphilin-3A isoform X1"/>
    <property type="match status" value="1"/>
</dbReference>
<dbReference type="SMART" id="SM00239">
    <property type="entry name" value="C2"/>
    <property type="match status" value="2"/>
</dbReference>
<evidence type="ECO:0000256" key="23">
    <source>
        <dbReference type="ARBA" id="ARBA00066191"/>
    </source>
</evidence>
<dbReference type="CDD" id="cd08384">
    <property type="entry name" value="C2B_Rabphilin_Doc2"/>
    <property type="match status" value="1"/>
</dbReference>
<dbReference type="Pfam" id="PF00168">
    <property type="entry name" value="C2"/>
    <property type="match status" value="2"/>
</dbReference>
<keyword evidence="32" id="KW-1185">Reference proteome</keyword>
<evidence type="ECO:0000256" key="7">
    <source>
        <dbReference type="ARBA" id="ARBA00022553"/>
    </source>
</evidence>
<evidence type="ECO:0000256" key="22">
    <source>
        <dbReference type="ARBA" id="ARBA00060345"/>
    </source>
</evidence>
<evidence type="ECO:0000256" key="24">
    <source>
        <dbReference type="ARBA" id="ARBA00074062"/>
    </source>
</evidence>
<dbReference type="GO" id="GO:0098850">
    <property type="term" value="C:extrinsic component of synaptic vesicle membrane"/>
    <property type="evidence" value="ECO:0007669"/>
    <property type="project" value="TreeGrafter"/>
</dbReference>
<evidence type="ECO:0000256" key="14">
    <source>
        <dbReference type="ARBA" id="ARBA00022927"/>
    </source>
</evidence>
<comment type="caution">
    <text evidence="31">The sequence shown here is derived from an EMBL/GenBank/DDBJ whole genome shotgun (WGS) entry which is preliminary data.</text>
</comment>
<evidence type="ECO:0000256" key="3">
    <source>
        <dbReference type="ARBA" id="ARBA00004552"/>
    </source>
</evidence>
<keyword evidence="5" id="KW-1003">Cell membrane</keyword>
<dbReference type="InterPro" id="IPR001565">
    <property type="entry name" value="Synaptotagmin"/>
</dbReference>
<dbReference type="InterPro" id="IPR028698">
    <property type="entry name" value="FYVE_RPH3A"/>
</dbReference>
<dbReference type="Pfam" id="PF02318">
    <property type="entry name" value="FYVE_2"/>
    <property type="match status" value="1"/>
</dbReference>
<dbReference type="GO" id="GO:0061669">
    <property type="term" value="P:spontaneous neurotransmitter secretion"/>
    <property type="evidence" value="ECO:0007669"/>
    <property type="project" value="TreeGrafter"/>
</dbReference>
<evidence type="ECO:0000256" key="9">
    <source>
        <dbReference type="ARBA" id="ARBA00022737"/>
    </source>
</evidence>
<proteinExistence type="predicted"/>
<evidence type="ECO:0000256" key="6">
    <source>
        <dbReference type="ARBA" id="ARBA00022481"/>
    </source>
</evidence>
<keyword evidence="4" id="KW-0813">Transport</keyword>
<keyword evidence="18" id="KW-0628">Postsynaptic cell membrane</keyword>
<dbReference type="GO" id="GO:0006886">
    <property type="term" value="P:intracellular protein transport"/>
    <property type="evidence" value="ECO:0007669"/>
    <property type="project" value="InterPro"/>
</dbReference>
<name>A0A7K4SH03_9CHAR</name>
<reference evidence="31 32" key="1">
    <citation type="submission" date="2019-09" db="EMBL/GenBank/DDBJ databases">
        <title>Bird 10,000 Genomes (B10K) Project - Family phase.</title>
        <authorList>
            <person name="Zhang G."/>
        </authorList>
    </citation>
    <scope>NUCLEOTIDE SEQUENCE [LARGE SCALE GENOMIC DNA]</scope>
    <source>
        <strain evidence="31">B10K-DU-001-64</strain>
        <tissue evidence="31">Muscle</tissue>
    </source>
</reference>
<keyword evidence="11" id="KW-0862">Zinc</keyword>
<dbReference type="Proteomes" id="UP000574691">
    <property type="component" value="Unassembled WGS sequence"/>
</dbReference>
<evidence type="ECO:0000256" key="25">
    <source>
        <dbReference type="ARBA" id="ARBA00075517"/>
    </source>
</evidence>